<evidence type="ECO:0000256" key="1">
    <source>
        <dbReference type="SAM" id="MobiDB-lite"/>
    </source>
</evidence>
<evidence type="ECO:0000313" key="4">
    <source>
        <dbReference type="Proteomes" id="UP000008694"/>
    </source>
</evidence>
<proteinExistence type="predicted"/>
<sequence>MSRCFSVDWGFRNGLFRVIFGLEKGFVVIVFLRDLDWLCSRQVKISFHLVFRGLESRINQLRISQIYRFGELKWICFKDSSYLLITDGNSEIFRWSFGKLIFKISIDGFSSAKSGYGETLVGARLDQLEESMSDLVLIQMRRRLGGCYLGISMRIAVIKVLNIGNFKSSKIIEIVWLVVGSKNVSQFGSYGSTSVEQRQGCDGDEVVVSLDYEKLVNFCQHCSRLTHDMVVCPELQKKAGNRLYEEYGDRRGGQRQHNNAKLVSQGQDGGWEKPRKPAAKRALEFSGEEMNGGFRYHSEMGDSNKQSHQKIEKNQGPIWGQKKSFPGTWAESSETLEKVVARDSFKEAHSQSQGTSYGRKGAGPAWPKPLYQPKTVSKETQETKNSEQGDDLGDLAMEDVPEMEDKDINAGIQISESADDLLEDGECQVDEETDNQETMEEITDADGQIIPEGEKIGPQGNEWYGIG</sequence>
<dbReference type="InterPro" id="IPR025836">
    <property type="entry name" value="Zn_knuckle_CX2CX4HX4C"/>
</dbReference>
<dbReference type="HOGENOM" id="CLU_585756_0_0_1"/>
<accession>D7KP02</accession>
<name>D7KP02_ARALL</name>
<evidence type="ECO:0000313" key="3">
    <source>
        <dbReference type="EMBL" id="EFH68154.1"/>
    </source>
</evidence>
<dbReference type="Pfam" id="PF14392">
    <property type="entry name" value="zf-CCHC_4"/>
    <property type="match status" value="1"/>
</dbReference>
<feature type="region of interest" description="Disordered" evidence="1">
    <location>
        <begin position="292"/>
        <end position="330"/>
    </location>
</feature>
<protein>
    <submittedName>
        <fullName evidence="3">Predicted protein</fullName>
    </submittedName>
</protein>
<dbReference type="Gramene" id="fgenesh1_pg.C_scaffold_1004298">
    <property type="protein sequence ID" value="fgenesh1_pg.C_scaffold_1004298"/>
    <property type="gene ID" value="fgenesh1_pg.C_scaffold_1004298"/>
</dbReference>
<gene>
    <name evidence="3" type="ORF">ARALYDRAFT_337733</name>
</gene>
<feature type="compositionally biased region" description="Polar residues" evidence="1">
    <location>
        <begin position="255"/>
        <end position="266"/>
    </location>
</feature>
<feature type="compositionally biased region" description="Basic and acidic residues" evidence="1">
    <location>
        <begin position="376"/>
        <end position="387"/>
    </location>
</feature>
<evidence type="ECO:0000259" key="2">
    <source>
        <dbReference type="Pfam" id="PF14392"/>
    </source>
</evidence>
<feature type="compositionally biased region" description="Acidic residues" evidence="1">
    <location>
        <begin position="430"/>
        <end position="444"/>
    </location>
</feature>
<dbReference type="AlphaFoldDB" id="D7KP02"/>
<reference evidence="4" key="1">
    <citation type="journal article" date="2011" name="Nat. Genet.">
        <title>The Arabidopsis lyrata genome sequence and the basis of rapid genome size change.</title>
        <authorList>
            <person name="Hu T.T."/>
            <person name="Pattyn P."/>
            <person name="Bakker E.G."/>
            <person name="Cao J."/>
            <person name="Cheng J.-F."/>
            <person name="Clark R.M."/>
            <person name="Fahlgren N."/>
            <person name="Fawcett J.A."/>
            <person name="Grimwood J."/>
            <person name="Gundlach H."/>
            <person name="Haberer G."/>
            <person name="Hollister J.D."/>
            <person name="Ossowski S."/>
            <person name="Ottilar R.P."/>
            <person name="Salamov A.A."/>
            <person name="Schneeberger K."/>
            <person name="Spannagl M."/>
            <person name="Wang X."/>
            <person name="Yang L."/>
            <person name="Nasrallah M.E."/>
            <person name="Bergelson J."/>
            <person name="Carrington J.C."/>
            <person name="Gaut B.S."/>
            <person name="Schmutz J."/>
            <person name="Mayer K.F.X."/>
            <person name="Van de Peer Y."/>
            <person name="Grigoriev I.V."/>
            <person name="Nordborg M."/>
            <person name="Weigel D."/>
            <person name="Guo Y.-L."/>
        </authorList>
    </citation>
    <scope>NUCLEOTIDE SEQUENCE [LARGE SCALE GENOMIC DNA]</scope>
    <source>
        <strain evidence="4">cv. MN47</strain>
    </source>
</reference>
<organism evidence="4">
    <name type="scientific">Arabidopsis lyrata subsp. lyrata</name>
    <name type="common">Lyre-leaved rock-cress</name>
    <dbReference type="NCBI Taxonomy" id="81972"/>
    <lineage>
        <taxon>Eukaryota</taxon>
        <taxon>Viridiplantae</taxon>
        <taxon>Streptophyta</taxon>
        <taxon>Embryophyta</taxon>
        <taxon>Tracheophyta</taxon>
        <taxon>Spermatophyta</taxon>
        <taxon>Magnoliopsida</taxon>
        <taxon>eudicotyledons</taxon>
        <taxon>Gunneridae</taxon>
        <taxon>Pentapetalae</taxon>
        <taxon>rosids</taxon>
        <taxon>malvids</taxon>
        <taxon>Brassicales</taxon>
        <taxon>Brassicaceae</taxon>
        <taxon>Camelineae</taxon>
        <taxon>Arabidopsis</taxon>
    </lineage>
</organism>
<feature type="region of interest" description="Disordered" evidence="1">
    <location>
        <begin position="430"/>
        <end position="467"/>
    </location>
</feature>
<feature type="domain" description="Zinc knuckle CX2CX4HX4C" evidence="2">
    <location>
        <begin position="203"/>
        <end position="233"/>
    </location>
</feature>
<dbReference type="EMBL" id="GL348713">
    <property type="protein sequence ID" value="EFH68154.1"/>
    <property type="molecule type" value="Genomic_DNA"/>
</dbReference>
<feature type="region of interest" description="Disordered" evidence="1">
    <location>
        <begin position="249"/>
        <end position="278"/>
    </location>
</feature>
<dbReference type="Proteomes" id="UP000008694">
    <property type="component" value="Unassembled WGS sequence"/>
</dbReference>
<feature type="region of interest" description="Disordered" evidence="1">
    <location>
        <begin position="344"/>
        <end position="394"/>
    </location>
</feature>
<keyword evidence="4" id="KW-1185">Reference proteome</keyword>